<sequence>MTDIDLTTRALEPVSQFVLTTSHGDNDPHRLLAFHRTFGAAMEAYEIRYHQARHHEEQPEATAREEALYAALAAAGRPYAAAALSRAASVLGDKFNETTFLALGDTAAALDLAIVEDLNGANGTGEDDA</sequence>
<dbReference type="Proteomes" id="UP000549009">
    <property type="component" value="Unassembled WGS sequence"/>
</dbReference>
<dbReference type="EMBL" id="JACHJD010000003">
    <property type="protein sequence ID" value="MBB5103261.1"/>
    <property type="molecule type" value="Genomic_DNA"/>
</dbReference>
<evidence type="ECO:0000313" key="1">
    <source>
        <dbReference type="EMBL" id="MBB5103261.1"/>
    </source>
</evidence>
<accession>A0A5P2XB55</accession>
<dbReference type="RefSeq" id="WP_150510913.1">
    <property type="nucleotide sequence ID" value="NZ_BMSQ01000004.1"/>
</dbReference>
<dbReference type="EMBL" id="CP023690">
    <property type="protein sequence ID" value="QEV59796.1"/>
    <property type="molecule type" value="Genomic_DNA"/>
</dbReference>
<dbReference type="OrthoDB" id="9984256at2"/>
<name>A0A5P2XB55_STRST</name>
<reference evidence="2 3" key="1">
    <citation type="submission" date="2017-09" db="EMBL/GenBank/DDBJ databases">
        <authorList>
            <person name="Lee N."/>
            <person name="Cho B.-K."/>
        </authorList>
    </citation>
    <scope>NUCLEOTIDE SEQUENCE [LARGE SCALE GENOMIC DNA]</scope>
    <source>
        <strain evidence="2 3">ATCC 27465</strain>
    </source>
</reference>
<dbReference type="AlphaFoldDB" id="A0A5P2XB55"/>
<evidence type="ECO:0000313" key="4">
    <source>
        <dbReference type="Proteomes" id="UP000549009"/>
    </source>
</evidence>
<evidence type="ECO:0000313" key="3">
    <source>
        <dbReference type="Proteomes" id="UP000326505"/>
    </source>
</evidence>
<dbReference type="Proteomes" id="UP000326505">
    <property type="component" value="Chromosome"/>
</dbReference>
<dbReference type="KEGG" id="sspb:CP982_14490"/>
<protein>
    <submittedName>
        <fullName evidence="2">Uncharacterized protein</fullName>
    </submittedName>
</protein>
<keyword evidence="4" id="KW-1185">Reference proteome</keyword>
<gene>
    <name evidence="2" type="ORF">CP982_14490</name>
    <name evidence="1" type="ORF">FHS40_002314</name>
</gene>
<reference evidence="1 4" key="2">
    <citation type="submission" date="2020-08" db="EMBL/GenBank/DDBJ databases">
        <title>Genomic Encyclopedia of Type Strains, Phase III (KMG-III): the genomes of soil and plant-associated and newly described type strains.</title>
        <authorList>
            <person name="Whitman W."/>
        </authorList>
    </citation>
    <scope>NUCLEOTIDE SEQUENCE [LARGE SCALE GENOMIC DNA]</scope>
    <source>
        <strain evidence="1 4">CECT 3146</strain>
    </source>
</reference>
<organism evidence="2 3">
    <name type="scientific">Streptomyces spectabilis</name>
    <dbReference type="NCBI Taxonomy" id="68270"/>
    <lineage>
        <taxon>Bacteria</taxon>
        <taxon>Bacillati</taxon>
        <taxon>Actinomycetota</taxon>
        <taxon>Actinomycetes</taxon>
        <taxon>Kitasatosporales</taxon>
        <taxon>Streptomycetaceae</taxon>
        <taxon>Streptomyces</taxon>
    </lineage>
</organism>
<proteinExistence type="predicted"/>
<evidence type="ECO:0000313" key="2">
    <source>
        <dbReference type="EMBL" id="QEV59796.1"/>
    </source>
</evidence>